<evidence type="ECO:0000313" key="2">
    <source>
        <dbReference type="Proteomes" id="UP000054564"/>
    </source>
</evidence>
<dbReference type="PANTHER" id="PTHR46169">
    <property type="entry name" value="DNA REPLICATION-RELATED ELEMENT FACTOR, ISOFORM A"/>
    <property type="match status" value="1"/>
</dbReference>
<dbReference type="EMBL" id="AJIL01000090">
    <property type="protein sequence ID" value="KNE95875.1"/>
    <property type="molecule type" value="Genomic_DNA"/>
</dbReference>
<dbReference type="GO" id="GO:0005634">
    <property type="term" value="C:nucleus"/>
    <property type="evidence" value="ECO:0007669"/>
    <property type="project" value="TreeGrafter"/>
</dbReference>
<gene>
    <name evidence="1" type="ORF">PSTG_10793</name>
</gene>
<accession>A0A0L0V9A7</accession>
<comment type="caution">
    <text evidence="1">The sequence shown here is derived from an EMBL/GenBank/DDBJ whole genome shotgun (WGS) entry which is preliminary data.</text>
</comment>
<dbReference type="PANTHER" id="PTHR46169:SF15">
    <property type="entry name" value="INNER CENTROMERE PROTEIN A-LIKE ISOFORM X1-RELATED"/>
    <property type="match status" value="1"/>
</dbReference>
<dbReference type="InterPro" id="IPR052717">
    <property type="entry name" value="Vacuolar_transposase_reg"/>
</dbReference>
<dbReference type="GO" id="GO:0006357">
    <property type="term" value="P:regulation of transcription by RNA polymerase II"/>
    <property type="evidence" value="ECO:0007669"/>
    <property type="project" value="TreeGrafter"/>
</dbReference>
<name>A0A0L0V9A7_9BASI</name>
<dbReference type="SUPFAM" id="SSF53098">
    <property type="entry name" value="Ribonuclease H-like"/>
    <property type="match status" value="1"/>
</dbReference>
<dbReference type="Proteomes" id="UP000054564">
    <property type="component" value="Unassembled WGS sequence"/>
</dbReference>
<sequence>MAQHPQKRIQNQLLTKFTLVASNVEHALRLTHNKISATYAQYKLPILFNQLDKFKCRMIAWKCKICLKFMNRPAYDLSCSDIDPREVLQRCTVWCAEGAKPFLALEETSLKRVLHPTILKHLPNQKMVSKAIQMLYLCVQEKLCEDLKAHKGALYLGVDAWQSPNRYNILKERHTGEYLARMVKYIVEKFGIKNRICGIVSDNAANNGMMIAELEKLNWERFKGEPQWIQCYAHILNLIVKVILQQRGGFNRKVSSSHITSNVKCDSADTSVFFRFNEEEENSDVNDDEEEIGDIPAAANGELAEDDKLTLANIEDLNDEDENDAYTSDLCCQTLAKVCLFVRKSPNSKARSSQICEESQCKKPHTIKCDVSTQWNSPYLQLSSIVRCKDASTKLTYYSWQRDKQFGTPHNHHVKQEDFDLAANLVQVLQRFYELTLQLSIKTSACVAGVVVMINQITTGLSADEYFKLAKWPKD</sequence>
<reference evidence="2" key="1">
    <citation type="submission" date="2014-03" db="EMBL/GenBank/DDBJ databases">
        <title>The Genome Sequence of Puccinia striiformis f. sp. tritici PST-78.</title>
        <authorList>
            <consortium name="The Broad Institute Genome Sequencing Platform"/>
            <person name="Cuomo C."/>
            <person name="Hulbert S."/>
            <person name="Chen X."/>
            <person name="Walker B."/>
            <person name="Young S.K."/>
            <person name="Zeng Q."/>
            <person name="Gargeya S."/>
            <person name="Fitzgerald M."/>
            <person name="Haas B."/>
            <person name="Abouelleil A."/>
            <person name="Alvarado L."/>
            <person name="Arachchi H.M."/>
            <person name="Berlin A.M."/>
            <person name="Chapman S.B."/>
            <person name="Goldberg J."/>
            <person name="Griggs A."/>
            <person name="Gujja S."/>
            <person name="Hansen M."/>
            <person name="Howarth C."/>
            <person name="Imamovic A."/>
            <person name="Larimer J."/>
            <person name="McCowan C."/>
            <person name="Montmayeur A."/>
            <person name="Murphy C."/>
            <person name="Neiman D."/>
            <person name="Pearson M."/>
            <person name="Priest M."/>
            <person name="Roberts A."/>
            <person name="Saif S."/>
            <person name="Shea T."/>
            <person name="Sisk P."/>
            <person name="Sykes S."/>
            <person name="Wortman J."/>
            <person name="Nusbaum C."/>
            <person name="Birren B."/>
        </authorList>
    </citation>
    <scope>NUCLEOTIDE SEQUENCE [LARGE SCALE GENOMIC DNA]</scope>
    <source>
        <strain evidence="2">race PST-78</strain>
    </source>
</reference>
<dbReference type="AlphaFoldDB" id="A0A0L0V9A7"/>
<protein>
    <recommendedName>
        <fullName evidence="3">DUF659 domain-containing protein</fullName>
    </recommendedName>
</protein>
<evidence type="ECO:0008006" key="3">
    <source>
        <dbReference type="Google" id="ProtNLM"/>
    </source>
</evidence>
<dbReference type="InterPro" id="IPR012337">
    <property type="entry name" value="RNaseH-like_sf"/>
</dbReference>
<evidence type="ECO:0000313" key="1">
    <source>
        <dbReference type="EMBL" id="KNE95875.1"/>
    </source>
</evidence>
<organism evidence="1 2">
    <name type="scientific">Puccinia striiformis f. sp. tritici PST-78</name>
    <dbReference type="NCBI Taxonomy" id="1165861"/>
    <lineage>
        <taxon>Eukaryota</taxon>
        <taxon>Fungi</taxon>
        <taxon>Dikarya</taxon>
        <taxon>Basidiomycota</taxon>
        <taxon>Pucciniomycotina</taxon>
        <taxon>Pucciniomycetes</taxon>
        <taxon>Pucciniales</taxon>
        <taxon>Pucciniaceae</taxon>
        <taxon>Puccinia</taxon>
    </lineage>
</organism>
<keyword evidence="2" id="KW-1185">Reference proteome</keyword>
<proteinExistence type="predicted"/>